<evidence type="ECO:0000313" key="3">
    <source>
        <dbReference type="EMBL" id="KAL0483091.1"/>
    </source>
</evidence>
<dbReference type="SMART" id="SM00225">
    <property type="entry name" value="BTB"/>
    <property type="match status" value="1"/>
</dbReference>
<dbReference type="PROSITE" id="PS50097">
    <property type="entry name" value="BTB"/>
    <property type="match status" value="1"/>
</dbReference>
<dbReference type="SUPFAM" id="SSF54695">
    <property type="entry name" value="POZ domain"/>
    <property type="match status" value="1"/>
</dbReference>
<keyword evidence="4" id="KW-1185">Reference proteome</keyword>
<feature type="compositionally biased region" description="Acidic residues" evidence="1">
    <location>
        <begin position="309"/>
        <end position="325"/>
    </location>
</feature>
<reference evidence="3 4" key="1">
    <citation type="submission" date="2024-03" db="EMBL/GenBank/DDBJ databases">
        <title>The Acrasis kona genome and developmental transcriptomes reveal deep origins of eukaryotic multicellular pathways.</title>
        <authorList>
            <person name="Sheikh S."/>
            <person name="Fu C.-J."/>
            <person name="Brown M.W."/>
            <person name="Baldauf S.L."/>
        </authorList>
    </citation>
    <scope>NUCLEOTIDE SEQUENCE [LARGE SCALE GENOMIC DNA]</scope>
    <source>
        <strain evidence="3 4">ATCC MYA-3509</strain>
    </source>
</reference>
<evidence type="ECO:0000313" key="4">
    <source>
        <dbReference type="Proteomes" id="UP001431209"/>
    </source>
</evidence>
<dbReference type="InterPro" id="IPR011333">
    <property type="entry name" value="SKP1/BTB/POZ_sf"/>
</dbReference>
<evidence type="ECO:0000259" key="2">
    <source>
        <dbReference type="PROSITE" id="PS50097"/>
    </source>
</evidence>
<accession>A0AAW2Z1W7</accession>
<evidence type="ECO:0000256" key="1">
    <source>
        <dbReference type="SAM" id="MobiDB-lite"/>
    </source>
</evidence>
<dbReference type="InterPro" id="IPR000210">
    <property type="entry name" value="BTB/POZ_dom"/>
</dbReference>
<dbReference type="Proteomes" id="UP001431209">
    <property type="component" value="Unassembled WGS sequence"/>
</dbReference>
<feature type="domain" description="BTB" evidence="2">
    <location>
        <begin position="682"/>
        <end position="749"/>
    </location>
</feature>
<dbReference type="AlphaFoldDB" id="A0AAW2Z1W7"/>
<gene>
    <name evidence="3" type="ORF">AKO1_014973</name>
</gene>
<dbReference type="Pfam" id="PF00651">
    <property type="entry name" value="BTB"/>
    <property type="match status" value="1"/>
</dbReference>
<name>A0AAW2Z1W7_9EUKA</name>
<dbReference type="PANTHER" id="PTHR46375">
    <property type="entry name" value="KELCH REPEAT AND BTB DOMAIN-CONTAINING PROTEIN 13-RELATED"/>
    <property type="match status" value="1"/>
</dbReference>
<dbReference type="PANTHER" id="PTHR46375:SF3">
    <property type="entry name" value="KELCH REPEAT AND BTB DOMAIN-CONTAINING PROTEIN 13"/>
    <property type="match status" value="1"/>
</dbReference>
<dbReference type="EMBL" id="JAOPGA020000927">
    <property type="protein sequence ID" value="KAL0483091.1"/>
    <property type="molecule type" value="Genomic_DNA"/>
</dbReference>
<organism evidence="3 4">
    <name type="scientific">Acrasis kona</name>
    <dbReference type="NCBI Taxonomy" id="1008807"/>
    <lineage>
        <taxon>Eukaryota</taxon>
        <taxon>Discoba</taxon>
        <taxon>Heterolobosea</taxon>
        <taxon>Tetramitia</taxon>
        <taxon>Eutetramitia</taxon>
        <taxon>Acrasidae</taxon>
        <taxon>Acrasis</taxon>
    </lineage>
</organism>
<feature type="region of interest" description="Disordered" evidence="1">
    <location>
        <begin position="309"/>
        <end position="329"/>
    </location>
</feature>
<dbReference type="Gene3D" id="3.30.710.10">
    <property type="entry name" value="Potassium Channel Kv1.1, Chain A"/>
    <property type="match status" value="1"/>
</dbReference>
<sequence>MKRVFEEISDGNGSRKRYKLDPEQFGSYVVDEILDSKDTIISDGIEIALNMITPVRDRYDEVRKLVQTNYERRAEESYNDRIDRDDFYYEMEYASDTDEIYQIKIISDLEKSQTDYLDSTNIDIAPVGQLDQAKSMHPDIFYEFNRTLRQYVDKEVDSDESDSDEEDEKDLEFEKDVVIMSRLQFESKHLKDLHDANFINNLDLINSSISPFLKLLEGLMCSTCSEGEQESEGTALTLISRELYADYLRLLQIMIDALSPYQSDKYNNRVKNQFFLSIPRLVLSTLEEGCDEPYLSQSMMDGLEEVYDSDYTSTDDSEDEIELADDDNRSSPEPYCTNYLVDEYVVENHNVVSLNKNIIDDCLFHEESKNPLLSQDSHILDIHVESYIQEEDVLFDRDNYESDSESTSHVIPEDQHCTLHRDLRRLLYRGVVRTYSHSNGIYPEALAELRQYIHGVIGHVIKLKQDVEGDERSLITSSDIQEAVLKYKNKKLYYWPNTHIEDEASDDIEGNDLYDFSHDDEFKDDVTDKDYSDDHQVHDGLLDVVIKCNPVGSIEDDCTFVTEYNFGSFALNESIPDRFKFSTFDFLLVDGVVFAVLKCVLTTRCPKLLQHISVTKTLETFNTILFEKEVGAASFKLFLTSIYDNKLLVVDDAIKQQYQYLMRTFCPTTSPLSSCINVESDYDTVVKCSDGEVKAHRALLSKSEFFSTMFNSGLRETHEQDIDMSGMFTSRSFMVVCRYLYGDRHHIEFSDAMDIVTKSDYLMLSQLRSLCQLVLLSDMNNENCSQLLLFCYEHSLYDLFLCLEANMLSLIRQGEELHVTDSELKYFEALSEPLSINNVVEKLNSAEQSLTQDVDSKIKNRIQSYWIPQYECFLIRNLRDLEESKRNQLPSDLLTKIIDYNNKWFMDGGDSFTFDSF</sequence>
<protein>
    <recommendedName>
        <fullName evidence="2">BTB domain-containing protein</fullName>
    </recommendedName>
</protein>
<proteinExistence type="predicted"/>
<comment type="caution">
    <text evidence="3">The sequence shown here is derived from an EMBL/GenBank/DDBJ whole genome shotgun (WGS) entry which is preliminary data.</text>
</comment>
<dbReference type="InterPro" id="IPR052392">
    <property type="entry name" value="Kelch-BTB_domain-containing"/>
</dbReference>